<dbReference type="InterPro" id="IPR010982">
    <property type="entry name" value="Lambda_DNA-bd_dom_sf"/>
</dbReference>
<dbReference type="PANTHER" id="PTHR46797:SF1">
    <property type="entry name" value="METHYLPHOSPHONATE SYNTHASE"/>
    <property type="match status" value="1"/>
</dbReference>
<dbReference type="Gene3D" id="1.10.260.40">
    <property type="entry name" value="lambda repressor-like DNA-binding domains"/>
    <property type="match status" value="1"/>
</dbReference>
<evidence type="ECO:0000313" key="4">
    <source>
        <dbReference type="Proteomes" id="UP000611629"/>
    </source>
</evidence>
<dbReference type="GO" id="GO:0003677">
    <property type="term" value="F:DNA binding"/>
    <property type="evidence" value="ECO:0007669"/>
    <property type="project" value="UniProtKB-KW"/>
</dbReference>
<evidence type="ECO:0000313" key="3">
    <source>
        <dbReference type="EMBL" id="NYB73768.1"/>
    </source>
</evidence>
<dbReference type="CDD" id="cd00093">
    <property type="entry name" value="HTH_XRE"/>
    <property type="match status" value="1"/>
</dbReference>
<feature type="domain" description="HTH cro/C1-type" evidence="2">
    <location>
        <begin position="22"/>
        <end position="78"/>
    </location>
</feature>
<dbReference type="Proteomes" id="UP000611629">
    <property type="component" value="Unassembled WGS sequence"/>
</dbReference>
<evidence type="ECO:0000256" key="1">
    <source>
        <dbReference type="ARBA" id="ARBA00023125"/>
    </source>
</evidence>
<gene>
    <name evidence="3" type="ORF">HZF24_06390</name>
</gene>
<dbReference type="RefSeq" id="WP_179237463.1">
    <property type="nucleotide sequence ID" value="NZ_JACBNQ010000004.1"/>
</dbReference>
<accession>A0A974BIL8</accession>
<name>A0A974BIL8_SEDHY</name>
<dbReference type="PROSITE" id="PS50943">
    <property type="entry name" value="HTH_CROC1"/>
    <property type="match status" value="1"/>
</dbReference>
<organism evidence="3 4">
    <name type="scientific">Sedimentibacter hydroxybenzoicus DSM 7310</name>
    <dbReference type="NCBI Taxonomy" id="1123245"/>
    <lineage>
        <taxon>Bacteria</taxon>
        <taxon>Bacillati</taxon>
        <taxon>Bacillota</taxon>
        <taxon>Tissierellia</taxon>
        <taxon>Sedimentibacter</taxon>
    </lineage>
</organism>
<proteinExistence type="predicted"/>
<dbReference type="AlphaFoldDB" id="A0A974BIL8"/>
<evidence type="ECO:0000259" key="2">
    <source>
        <dbReference type="PROSITE" id="PS50943"/>
    </source>
</evidence>
<dbReference type="GO" id="GO:0005829">
    <property type="term" value="C:cytosol"/>
    <property type="evidence" value="ECO:0007669"/>
    <property type="project" value="TreeGrafter"/>
</dbReference>
<keyword evidence="1" id="KW-0238">DNA-binding</keyword>
<dbReference type="GO" id="GO:0003700">
    <property type="term" value="F:DNA-binding transcription factor activity"/>
    <property type="evidence" value="ECO:0007669"/>
    <property type="project" value="TreeGrafter"/>
</dbReference>
<comment type="caution">
    <text evidence="3">The sequence shown here is derived from an EMBL/GenBank/DDBJ whole genome shotgun (WGS) entry which is preliminary data.</text>
</comment>
<dbReference type="SUPFAM" id="SSF47413">
    <property type="entry name" value="lambda repressor-like DNA-binding domains"/>
    <property type="match status" value="1"/>
</dbReference>
<dbReference type="Pfam" id="PF01381">
    <property type="entry name" value="HTH_3"/>
    <property type="match status" value="1"/>
</dbReference>
<reference evidence="3" key="1">
    <citation type="submission" date="2020-07" db="EMBL/GenBank/DDBJ databases">
        <title>Genomic analysis of a strain of Sedimentibacter Hydroxybenzoicus DSM7310.</title>
        <authorList>
            <person name="Ma S."/>
        </authorList>
    </citation>
    <scope>NUCLEOTIDE SEQUENCE</scope>
    <source>
        <strain evidence="3">DSM 7310</strain>
    </source>
</reference>
<dbReference type="InterPro" id="IPR001387">
    <property type="entry name" value="Cro/C1-type_HTH"/>
</dbReference>
<protein>
    <submittedName>
        <fullName evidence="3">Helix-turn-helix transcriptional regulator</fullName>
    </submittedName>
</protein>
<keyword evidence="4" id="KW-1185">Reference proteome</keyword>
<sequence length="82" mass="9130">MGTKNKNSDKFRDEIIEIGLKIGYLRRQRAMTQNQLADKADISVGFLSQIEAPNMAMSFSLSTLLAIAQALEVPPSKILEFD</sequence>
<dbReference type="InterPro" id="IPR050807">
    <property type="entry name" value="TransReg_Diox_bact_type"/>
</dbReference>
<dbReference type="EMBL" id="JACBNQ010000004">
    <property type="protein sequence ID" value="NYB73768.1"/>
    <property type="molecule type" value="Genomic_DNA"/>
</dbReference>
<dbReference type="PANTHER" id="PTHR46797">
    <property type="entry name" value="HTH-TYPE TRANSCRIPTIONAL REGULATOR"/>
    <property type="match status" value="1"/>
</dbReference>
<dbReference type="SMART" id="SM00530">
    <property type="entry name" value="HTH_XRE"/>
    <property type="match status" value="1"/>
</dbReference>